<dbReference type="PANTHER" id="PTHR43265">
    <property type="entry name" value="ESTERASE ESTD"/>
    <property type="match status" value="1"/>
</dbReference>
<dbReference type="InterPro" id="IPR053145">
    <property type="entry name" value="AB_hydrolase_Est10"/>
</dbReference>
<accession>A0ABT9B954</accession>
<dbReference type="Pfam" id="PF12146">
    <property type="entry name" value="Hydrolase_4"/>
    <property type="match status" value="1"/>
</dbReference>
<organism evidence="3 4">
    <name type="scientific">Hymenobacter aranciens</name>
    <dbReference type="NCBI Taxonomy" id="3063996"/>
    <lineage>
        <taxon>Bacteria</taxon>
        <taxon>Pseudomonadati</taxon>
        <taxon>Bacteroidota</taxon>
        <taxon>Cytophagia</taxon>
        <taxon>Cytophagales</taxon>
        <taxon>Hymenobacteraceae</taxon>
        <taxon>Hymenobacter</taxon>
    </lineage>
</organism>
<keyword evidence="4" id="KW-1185">Reference proteome</keyword>
<keyword evidence="1" id="KW-0732">Signal</keyword>
<comment type="caution">
    <text evidence="3">The sequence shown here is derived from an EMBL/GenBank/DDBJ whole genome shotgun (WGS) entry which is preliminary data.</text>
</comment>
<evidence type="ECO:0000259" key="2">
    <source>
        <dbReference type="Pfam" id="PF12146"/>
    </source>
</evidence>
<dbReference type="SUPFAM" id="SSF53474">
    <property type="entry name" value="alpha/beta-Hydrolases"/>
    <property type="match status" value="1"/>
</dbReference>
<gene>
    <name evidence="3" type="ORF">Q5H93_08125</name>
</gene>
<dbReference type="GO" id="GO:0016787">
    <property type="term" value="F:hydrolase activity"/>
    <property type="evidence" value="ECO:0007669"/>
    <property type="project" value="UniProtKB-KW"/>
</dbReference>
<reference evidence="3" key="1">
    <citation type="submission" date="2023-07" db="EMBL/GenBank/DDBJ databases">
        <authorList>
            <person name="Kim M.K."/>
        </authorList>
    </citation>
    <scope>NUCLEOTIDE SEQUENCE</scope>
    <source>
        <strain evidence="3">ASUV-10-1</strain>
    </source>
</reference>
<evidence type="ECO:0000313" key="4">
    <source>
        <dbReference type="Proteomes" id="UP001176429"/>
    </source>
</evidence>
<dbReference type="InterPro" id="IPR022742">
    <property type="entry name" value="Hydrolase_4"/>
</dbReference>
<dbReference type="InterPro" id="IPR029058">
    <property type="entry name" value="AB_hydrolase_fold"/>
</dbReference>
<dbReference type="PANTHER" id="PTHR43265:SF1">
    <property type="entry name" value="ESTERASE ESTD"/>
    <property type="match status" value="1"/>
</dbReference>
<dbReference type="RefSeq" id="WP_305006009.1">
    <property type="nucleotide sequence ID" value="NZ_JAUQSY010000004.1"/>
</dbReference>
<dbReference type="EMBL" id="JAUQSY010000004">
    <property type="protein sequence ID" value="MDO7874697.1"/>
    <property type="molecule type" value="Genomic_DNA"/>
</dbReference>
<feature type="signal peptide" evidence="1">
    <location>
        <begin position="1"/>
        <end position="23"/>
    </location>
</feature>
<sequence length="466" mass="50559">MRFFTWAGLVAVALGITTSTAWAQSPRPGPLGGLWKGQLPLLGGKLDMTISIVPLAGGTYFAALDVPAQRVARMAIELTLKEDSVIMWMPQAESRYRARLDTVRKELSGTWTQPGVNAPVVLTHSPMPVAEPGNARLTPPYREEDVVFTNPASRLKLAGQLTIPAGPGPFPAVVLLSDMGPQDRDGSVGDYRLLGSLGDYLTRRGIAVLRFDDRGVGESEGNNATTTIAARVTDAQAALNFLRTRLEVKINQIGIIGHGEGANVALLAAGQTLPPAFVVSLAGYGLPGQQTLLQQQVDRLKAQTTPKLDPLKIQEAYERQRTMYDIIRQTSPQQAQAIVANMLRQDSGELDAPAAQKKAAELLTPWQRHFLAFDPIASLDQVKCPVLLLGGTNDQEAPADLHLTALEKELKSFNHGATSKRLPGVNHLMQPPQTEWTMLNGQMRPVFSPVALEAIREWIVGLYAKK</sequence>
<keyword evidence="3" id="KW-0378">Hydrolase</keyword>
<name>A0ABT9B954_9BACT</name>
<evidence type="ECO:0000313" key="3">
    <source>
        <dbReference type="EMBL" id="MDO7874697.1"/>
    </source>
</evidence>
<proteinExistence type="predicted"/>
<protein>
    <submittedName>
        <fullName evidence="3">Alpha/beta fold hydrolase</fullName>
    </submittedName>
</protein>
<feature type="chain" id="PRO_5047099707" evidence="1">
    <location>
        <begin position="24"/>
        <end position="466"/>
    </location>
</feature>
<feature type="domain" description="Serine aminopeptidase S33" evidence="2">
    <location>
        <begin position="194"/>
        <end position="399"/>
    </location>
</feature>
<evidence type="ECO:0000256" key="1">
    <source>
        <dbReference type="SAM" id="SignalP"/>
    </source>
</evidence>
<dbReference type="Proteomes" id="UP001176429">
    <property type="component" value="Unassembled WGS sequence"/>
</dbReference>
<dbReference type="Gene3D" id="3.40.50.1820">
    <property type="entry name" value="alpha/beta hydrolase"/>
    <property type="match status" value="1"/>
</dbReference>